<dbReference type="EMBL" id="CP021455">
    <property type="protein sequence ID" value="ARU06548.1"/>
    <property type="molecule type" value="Genomic_DNA"/>
</dbReference>
<sequence length="312" mass="33478">MTPVLPDLPCYLQGEYATIDQAKVSVMDRGFILGDGVYEVVPIYGSHPFCLPQHLARLGRSLATVQIPAPLGEAEWQGIIGELVARYRARPGCSEAEVPTASVYLQVTRGVALREHTIPAQVTPTVFAFANAMATPSTAQREQGVACVSADEFRWEKAHIKSTSLLGAVLARAISQEAGAAETILFRKGRDADGRQADQGFLSEASACNVWVVKDGAVYGPPKDNLVLEGIRFSVLEALCAKLNIPLTLRRIAQDEVFAADELLLSSASKEVLPVTRLDGQAIGNGVPGPIYQSLYAAYQDMKRAAAQGQTP</sequence>
<accession>A0A1Y0ESQ3</accession>
<organism evidence="4 5">
    <name type="scientific">Comamonas serinivorans</name>
    <dbReference type="NCBI Taxonomy" id="1082851"/>
    <lineage>
        <taxon>Bacteria</taxon>
        <taxon>Pseudomonadati</taxon>
        <taxon>Pseudomonadota</taxon>
        <taxon>Betaproteobacteria</taxon>
        <taxon>Burkholderiales</taxon>
        <taxon>Comamonadaceae</taxon>
        <taxon>Comamonas</taxon>
    </lineage>
</organism>
<dbReference type="GO" id="GO:0046394">
    <property type="term" value="P:carboxylic acid biosynthetic process"/>
    <property type="evidence" value="ECO:0007669"/>
    <property type="project" value="UniProtKB-ARBA"/>
</dbReference>
<comment type="cofactor">
    <cofactor evidence="1">
        <name>pyridoxal 5'-phosphate</name>
        <dbReference type="ChEBI" id="CHEBI:597326"/>
    </cofactor>
</comment>
<dbReference type="GO" id="GO:0008483">
    <property type="term" value="F:transaminase activity"/>
    <property type="evidence" value="ECO:0007669"/>
    <property type="project" value="UniProtKB-KW"/>
</dbReference>
<dbReference type="SUPFAM" id="SSF56752">
    <property type="entry name" value="D-aminoacid aminotransferase-like PLP-dependent enzymes"/>
    <property type="match status" value="1"/>
</dbReference>
<dbReference type="InterPro" id="IPR036038">
    <property type="entry name" value="Aminotransferase-like"/>
</dbReference>
<keyword evidence="4" id="KW-0808">Transferase</keyword>
<dbReference type="PANTHER" id="PTHR42743">
    <property type="entry name" value="AMINO-ACID AMINOTRANSFERASE"/>
    <property type="match status" value="1"/>
</dbReference>
<keyword evidence="5" id="KW-1185">Reference proteome</keyword>
<evidence type="ECO:0000256" key="3">
    <source>
        <dbReference type="ARBA" id="ARBA00022898"/>
    </source>
</evidence>
<dbReference type="KEGG" id="cser:CCO03_00650"/>
<dbReference type="GO" id="GO:0008652">
    <property type="term" value="P:amino acid biosynthetic process"/>
    <property type="evidence" value="ECO:0007669"/>
    <property type="project" value="UniProtKB-ARBA"/>
</dbReference>
<comment type="similarity">
    <text evidence="2">Belongs to the class-IV pyridoxal-phosphate-dependent aminotransferase family.</text>
</comment>
<dbReference type="RefSeq" id="WP_087283872.1">
    <property type="nucleotide sequence ID" value="NZ_CP021455.1"/>
</dbReference>
<evidence type="ECO:0000313" key="4">
    <source>
        <dbReference type="EMBL" id="ARU06548.1"/>
    </source>
</evidence>
<dbReference type="FunFam" id="3.20.10.10:FF:000002">
    <property type="entry name" value="D-alanine aminotransferase"/>
    <property type="match status" value="1"/>
</dbReference>
<evidence type="ECO:0000256" key="2">
    <source>
        <dbReference type="ARBA" id="ARBA00009320"/>
    </source>
</evidence>
<reference evidence="4 5" key="1">
    <citation type="submission" date="2017-05" db="EMBL/GenBank/DDBJ databases">
        <authorList>
            <person name="Song R."/>
            <person name="Chenine A.L."/>
            <person name="Ruprecht R.M."/>
        </authorList>
    </citation>
    <scope>NUCLEOTIDE SEQUENCE [LARGE SCALE GENOMIC DNA]</scope>
    <source>
        <strain evidence="4 5">DSM 26136</strain>
    </source>
</reference>
<dbReference type="Proteomes" id="UP000196138">
    <property type="component" value="Chromosome"/>
</dbReference>
<dbReference type="OrthoDB" id="9805628at2"/>
<proteinExistence type="inferred from homology"/>
<evidence type="ECO:0000256" key="1">
    <source>
        <dbReference type="ARBA" id="ARBA00001933"/>
    </source>
</evidence>
<protein>
    <submittedName>
        <fullName evidence="4">D-amino acid aminotransferase</fullName>
    </submittedName>
</protein>
<dbReference type="InterPro" id="IPR043132">
    <property type="entry name" value="BCAT-like_C"/>
</dbReference>
<name>A0A1Y0ESQ3_9BURK</name>
<dbReference type="InterPro" id="IPR043131">
    <property type="entry name" value="BCAT-like_N"/>
</dbReference>
<dbReference type="InterPro" id="IPR001544">
    <property type="entry name" value="Aminotrans_IV"/>
</dbReference>
<keyword evidence="3" id="KW-0663">Pyridoxal phosphate</keyword>
<keyword evidence="4" id="KW-0032">Aminotransferase</keyword>
<dbReference type="Gene3D" id="3.20.10.10">
    <property type="entry name" value="D-amino Acid Aminotransferase, subunit A, domain 2"/>
    <property type="match status" value="1"/>
</dbReference>
<gene>
    <name evidence="4" type="ORF">CCO03_00650</name>
</gene>
<dbReference type="GO" id="GO:0005829">
    <property type="term" value="C:cytosol"/>
    <property type="evidence" value="ECO:0007669"/>
    <property type="project" value="TreeGrafter"/>
</dbReference>
<dbReference type="Gene3D" id="3.30.470.10">
    <property type="match status" value="1"/>
</dbReference>
<dbReference type="PANTHER" id="PTHR42743:SF10">
    <property type="entry name" value="D-ALANINE AMINOTRANSFERASE"/>
    <property type="match status" value="1"/>
</dbReference>
<dbReference type="Pfam" id="PF01063">
    <property type="entry name" value="Aminotran_4"/>
    <property type="match status" value="1"/>
</dbReference>
<dbReference type="AlphaFoldDB" id="A0A1Y0ESQ3"/>
<dbReference type="InterPro" id="IPR050571">
    <property type="entry name" value="Class-IV_PLP-Dep_Aminotrnsfr"/>
</dbReference>
<evidence type="ECO:0000313" key="5">
    <source>
        <dbReference type="Proteomes" id="UP000196138"/>
    </source>
</evidence>